<comment type="caution">
    <text evidence="4">The sequence shown here is derived from an EMBL/GenBank/DDBJ whole genome shotgun (WGS) entry which is preliminary data.</text>
</comment>
<dbReference type="GO" id="GO:0006274">
    <property type="term" value="P:DNA replication termination"/>
    <property type="evidence" value="ECO:0007669"/>
    <property type="project" value="InterPro"/>
</dbReference>
<organism evidence="4 5">
    <name type="scientific">Pseudoalteromonas peptidolytica F12-50-A1</name>
    <dbReference type="NCBI Taxonomy" id="1315280"/>
    <lineage>
        <taxon>Bacteria</taxon>
        <taxon>Pseudomonadati</taxon>
        <taxon>Pseudomonadota</taxon>
        <taxon>Gammaproteobacteria</taxon>
        <taxon>Alteromonadales</taxon>
        <taxon>Pseudoalteromonadaceae</taxon>
        <taxon>Pseudoalteromonas</taxon>
    </lineage>
</organism>
<reference evidence="4 5" key="1">
    <citation type="submission" date="2015-06" db="EMBL/GenBank/DDBJ databases">
        <title>Genome sequence of Pseudoalteromonas peptidolytica.</title>
        <authorList>
            <person name="Xie B.-B."/>
            <person name="Rong J.-C."/>
            <person name="Qin Q.-L."/>
            <person name="Zhang Y.-Z."/>
        </authorList>
    </citation>
    <scope>NUCLEOTIDE SEQUENCE [LARGE SCALE GENOMIC DNA]</scope>
    <source>
        <strain evidence="4 5">F12-50-A1</strain>
    </source>
</reference>
<evidence type="ECO:0000313" key="5">
    <source>
        <dbReference type="Proteomes" id="UP000660708"/>
    </source>
</evidence>
<dbReference type="InterPro" id="IPR036384">
    <property type="entry name" value="Tus_sf"/>
</dbReference>
<gene>
    <name evidence="4" type="primary">tus</name>
    <name evidence="4" type="ORF">PPEP_b0680</name>
</gene>
<evidence type="ECO:0000256" key="3">
    <source>
        <dbReference type="ARBA" id="ARBA00023125"/>
    </source>
</evidence>
<keyword evidence="2" id="KW-0235">DNA replication</keyword>
<protein>
    <submittedName>
        <fullName evidence="4">DNA replication terminus site-binding protein</fullName>
    </submittedName>
</protein>
<dbReference type="Proteomes" id="UP000660708">
    <property type="component" value="Unassembled WGS sequence"/>
</dbReference>
<dbReference type="Gene3D" id="3.50.14.10">
    <property type="entry name" value="Replication terminator Tus, domain 1 superfamily/Replication terminator Tus"/>
    <property type="match status" value="1"/>
</dbReference>
<dbReference type="InterPro" id="IPR008865">
    <property type="entry name" value="DNA_replication_term_site-bd"/>
</dbReference>
<dbReference type="InterPro" id="IPR036381">
    <property type="entry name" value="Tus_dom1"/>
</dbReference>
<dbReference type="Gene3D" id="3.30.54.10">
    <property type="match status" value="1"/>
</dbReference>
<dbReference type="RefSeq" id="WP_147391100.1">
    <property type="nucleotide sequence ID" value="NZ_AQHF01000034.1"/>
</dbReference>
<dbReference type="SUPFAM" id="SSF56596">
    <property type="entry name" value="Replication terminator protein (Tus)"/>
    <property type="match status" value="1"/>
</dbReference>
<accession>A0A8I0N0R4</accession>
<evidence type="ECO:0000256" key="2">
    <source>
        <dbReference type="ARBA" id="ARBA00022705"/>
    </source>
</evidence>
<dbReference type="EMBL" id="AQHF01000034">
    <property type="protein sequence ID" value="MBE0348837.1"/>
    <property type="molecule type" value="Genomic_DNA"/>
</dbReference>
<evidence type="ECO:0000256" key="1">
    <source>
        <dbReference type="ARBA" id="ARBA00022490"/>
    </source>
</evidence>
<proteinExistence type="predicted"/>
<dbReference type="AlphaFoldDB" id="A0A8I0N0R4"/>
<name>A0A8I0N0R4_9GAMM</name>
<keyword evidence="1" id="KW-0963">Cytoplasm</keyword>
<sequence length="288" mass="33624">MNKFNIRSTFDVLIHHIDQLCHELQHSEIIKANFYELPAVKKQDEEIAPKQIPILKLDGEDAKKKCINSFRDIFLSGRESGKLLQRFPGLLLVNDPRDTIKSRVAEVNLAKENFKNTILEISNNDARFEAVHNAVPDLITLAAYRKIHCESEPPFSVRFTWMKKHATRVLTKDAALEMLNRSSIYSNPRMIDQEKWKQLVEQEKYRVSSLSESAKLRIRRPTRVTPEVNVRYTASNRYHVSAALPFILLNPHPDTKIGELSNFIEKDDHPRKREYNFLVDRIYLERCD</sequence>
<dbReference type="GO" id="GO:0005737">
    <property type="term" value="C:cytoplasm"/>
    <property type="evidence" value="ECO:0007669"/>
    <property type="project" value="InterPro"/>
</dbReference>
<evidence type="ECO:0000313" key="4">
    <source>
        <dbReference type="EMBL" id="MBE0348837.1"/>
    </source>
</evidence>
<dbReference type="Pfam" id="PF05472">
    <property type="entry name" value="Ter"/>
    <property type="match status" value="1"/>
</dbReference>
<dbReference type="GO" id="GO:0003677">
    <property type="term" value="F:DNA binding"/>
    <property type="evidence" value="ECO:0007669"/>
    <property type="project" value="UniProtKB-KW"/>
</dbReference>
<keyword evidence="3" id="KW-0238">DNA-binding</keyword>
<keyword evidence="5" id="KW-1185">Reference proteome</keyword>